<reference evidence="3 4" key="1">
    <citation type="submission" date="2024-02" db="EMBL/GenBank/DDBJ databases">
        <title>Haloferula sargassicola NBRC 104335.</title>
        <authorList>
            <person name="Ichikawa N."/>
            <person name="Katano-Makiyama Y."/>
            <person name="Hidaka K."/>
        </authorList>
    </citation>
    <scope>NUCLEOTIDE SEQUENCE [LARGE SCALE GENOMIC DNA]</scope>
    <source>
        <strain evidence="3 4">NBRC 104335</strain>
    </source>
</reference>
<keyword evidence="2" id="KW-1133">Transmembrane helix</keyword>
<dbReference type="InterPro" id="IPR036249">
    <property type="entry name" value="Thioredoxin-like_sf"/>
</dbReference>
<dbReference type="SUPFAM" id="SSF52833">
    <property type="entry name" value="Thioredoxin-like"/>
    <property type="match status" value="1"/>
</dbReference>
<keyword evidence="2" id="KW-0812">Transmembrane</keyword>
<keyword evidence="4" id="KW-1185">Reference proteome</keyword>
<feature type="transmembrane region" description="Helical" evidence="2">
    <location>
        <begin position="251"/>
        <end position="268"/>
    </location>
</feature>
<dbReference type="RefSeq" id="WP_353565007.1">
    <property type="nucleotide sequence ID" value="NZ_BAABRI010000001.1"/>
</dbReference>
<comment type="caution">
    <text evidence="3">The sequence shown here is derived from an EMBL/GenBank/DDBJ whole genome shotgun (WGS) entry which is preliminary data.</text>
</comment>
<sequence length="278" mass="30209">MKSLSIGALALARAISTVTRRLKPALRKATLLAFFFLHPLQAAPPQTDFTQNLGQQLPDLTFTNSTGTQVSLLSLTEKRPALLVLGYYRCPMLCGVVMKSLVRSLQDIRMSVGTDFDVIFVSIDPRESPSLAAEKKKSYVTYYGRRSSAAGFHLLTGNPDAIQQLADTTGFGFVPTDDGKEFAHPSGVLVLTPGGTISRYFLGIEYPPTDLRLALVEASDGTIGSPADHLLLLCCNYDPLTGRYGLAINRLIKAGCGLTFGALALFVIRSLHRERRKS</sequence>
<dbReference type="CDD" id="cd02968">
    <property type="entry name" value="SCO"/>
    <property type="match status" value="1"/>
</dbReference>
<proteinExistence type="inferred from homology"/>
<dbReference type="Proteomes" id="UP001476282">
    <property type="component" value="Unassembled WGS sequence"/>
</dbReference>
<dbReference type="Pfam" id="PF02630">
    <property type="entry name" value="SCO1-SenC"/>
    <property type="match status" value="1"/>
</dbReference>
<accession>A0ABP9UHS6</accession>
<dbReference type="PANTHER" id="PTHR12151">
    <property type="entry name" value="ELECTRON TRANSPORT PROTIN SCO1/SENC FAMILY MEMBER"/>
    <property type="match status" value="1"/>
</dbReference>
<evidence type="ECO:0008006" key="5">
    <source>
        <dbReference type="Google" id="ProtNLM"/>
    </source>
</evidence>
<keyword evidence="2" id="KW-0472">Membrane</keyword>
<dbReference type="PANTHER" id="PTHR12151:SF8">
    <property type="entry name" value="THIOREDOXIN DOMAIN-CONTAINING PROTEIN"/>
    <property type="match status" value="1"/>
</dbReference>
<protein>
    <recommendedName>
        <fullName evidence="5">SCO family protein</fullName>
    </recommendedName>
</protein>
<dbReference type="InterPro" id="IPR003782">
    <property type="entry name" value="SCO1/SenC"/>
</dbReference>
<comment type="similarity">
    <text evidence="1">Belongs to the SCO1/2 family.</text>
</comment>
<evidence type="ECO:0000313" key="4">
    <source>
        <dbReference type="Proteomes" id="UP001476282"/>
    </source>
</evidence>
<gene>
    <name evidence="3" type="ORF">Hsar01_00053</name>
</gene>
<organism evidence="3 4">
    <name type="scientific">Haloferula sargassicola</name>
    <dbReference type="NCBI Taxonomy" id="490096"/>
    <lineage>
        <taxon>Bacteria</taxon>
        <taxon>Pseudomonadati</taxon>
        <taxon>Verrucomicrobiota</taxon>
        <taxon>Verrucomicrobiia</taxon>
        <taxon>Verrucomicrobiales</taxon>
        <taxon>Verrucomicrobiaceae</taxon>
        <taxon>Haloferula</taxon>
    </lineage>
</organism>
<evidence type="ECO:0000313" key="3">
    <source>
        <dbReference type="EMBL" id="GAA5480849.1"/>
    </source>
</evidence>
<dbReference type="EMBL" id="BAABRI010000001">
    <property type="protein sequence ID" value="GAA5480849.1"/>
    <property type="molecule type" value="Genomic_DNA"/>
</dbReference>
<dbReference type="Gene3D" id="3.40.30.10">
    <property type="entry name" value="Glutaredoxin"/>
    <property type="match status" value="1"/>
</dbReference>
<evidence type="ECO:0000256" key="1">
    <source>
        <dbReference type="ARBA" id="ARBA00010996"/>
    </source>
</evidence>
<evidence type="ECO:0000256" key="2">
    <source>
        <dbReference type="SAM" id="Phobius"/>
    </source>
</evidence>
<name>A0ABP9UHS6_9BACT</name>